<feature type="domain" description="PAC" evidence="2">
    <location>
        <begin position="90"/>
        <end position="142"/>
    </location>
</feature>
<dbReference type="PROSITE" id="PS50887">
    <property type="entry name" value="GGDEF"/>
    <property type="match status" value="1"/>
</dbReference>
<name>A0ABM8VJF6_9BACL</name>
<dbReference type="SMART" id="SM00091">
    <property type="entry name" value="PAS"/>
    <property type="match status" value="2"/>
</dbReference>
<gene>
    <name evidence="4" type="ORF">PAECIP111802_03438</name>
</gene>
<dbReference type="InterPro" id="IPR000014">
    <property type="entry name" value="PAS"/>
</dbReference>
<dbReference type="PANTHER" id="PTHR44757">
    <property type="entry name" value="DIGUANYLATE CYCLASE DGCP"/>
    <property type="match status" value="1"/>
</dbReference>
<evidence type="ECO:0000259" key="3">
    <source>
        <dbReference type="PROSITE" id="PS50887"/>
    </source>
</evidence>
<dbReference type="Proteomes" id="UP000730618">
    <property type="component" value="Unassembled WGS sequence"/>
</dbReference>
<dbReference type="EMBL" id="CAJVCE010000009">
    <property type="protein sequence ID" value="CAG7645132.1"/>
    <property type="molecule type" value="Genomic_DNA"/>
</dbReference>
<feature type="domain" description="PAS" evidence="1">
    <location>
        <begin position="20"/>
        <end position="65"/>
    </location>
</feature>
<dbReference type="Pfam" id="PF00989">
    <property type="entry name" value="PAS"/>
    <property type="match status" value="2"/>
</dbReference>
<dbReference type="InterPro" id="IPR000700">
    <property type="entry name" value="PAS-assoc_C"/>
</dbReference>
<evidence type="ECO:0008006" key="6">
    <source>
        <dbReference type="Google" id="ProtNLM"/>
    </source>
</evidence>
<dbReference type="NCBIfam" id="TIGR00229">
    <property type="entry name" value="sensory_box"/>
    <property type="match status" value="2"/>
</dbReference>
<reference evidence="4 5" key="1">
    <citation type="submission" date="2021-06" db="EMBL/GenBank/DDBJ databases">
        <authorList>
            <person name="Criscuolo A."/>
        </authorList>
    </citation>
    <scope>NUCLEOTIDE SEQUENCE [LARGE SCALE GENOMIC DNA]</scope>
    <source>
        <strain evidence="5">CIP 111802</strain>
    </source>
</reference>
<feature type="domain" description="PAC" evidence="2">
    <location>
        <begin position="216"/>
        <end position="267"/>
    </location>
</feature>
<dbReference type="InterPro" id="IPR001610">
    <property type="entry name" value="PAC"/>
</dbReference>
<proteinExistence type="predicted"/>
<dbReference type="InterPro" id="IPR013767">
    <property type="entry name" value="PAS_fold"/>
</dbReference>
<dbReference type="Pfam" id="PF00990">
    <property type="entry name" value="GGDEF"/>
    <property type="match status" value="1"/>
</dbReference>
<accession>A0ABM8VJF6</accession>
<evidence type="ECO:0000313" key="4">
    <source>
        <dbReference type="EMBL" id="CAG7645132.1"/>
    </source>
</evidence>
<dbReference type="PROSITE" id="PS50112">
    <property type="entry name" value="PAS"/>
    <property type="match status" value="2"/>
</dbReference>
<feature type="domain" description="PAS" evidence="1">
    <location>
        <begin position="143"/>
        <end position="213"/>
    </location>
</feature>
<dbReference type="PROSITE" id="PS50113">
    <property type="entry name" value="PAC"/>
    <property type="match status" value="2"/>
</dbReference>
<dbReference type="InterPro" id="IPR000160">
    <property type="entry name" value="GGDEF_dom"/>
</dbReference>
<evidence type="ECO:0000259" key="1">
    <source>
        <dbReference type="PROSITE" id="PS50112"/>
    </source>
</evidence>
<feature type="domain" description="GGDEF" evidence="3">
    <location>
        <begin position="299"/>
        <end position="432"/>
    </location>
</feature>
<protein>
    <recommendedName>
        <fullName evidence="6">Diguanylate cyclase</fullName>
    </recommendedName>
</protein>
<dbReference type="InterPro" id="IPR052155">
    <property type="entry name" value="Biofilm_reg_signaling"/>
</dbReference>
<dbReference type="CDD" id="cd00130">
    <property type="entry name" value="PAS"/>
    <property type="match status" value="2"/>
</dbReference>
<dbReference type="CDD" id="cd01949">
    <property type="entry name" value="GGDEF"/>
    <property type="match status" value="1"/>
</dbReference>
<evidence type="ECO:0000259" key="2">
    <source>
        <dbReference type="PROSITE" id="PS50113"/>
    </source>
</evidence>
<dbReference type="SMART" id="SM00086">
    <property type="entry name" value="PAC"/>
    <property type="match status" value="2"/>
</dbReference>
<organism evidence="4 5">
    <name type="scientific">Paenibacillus allorhizosphaerae</name>
    <dbReference type="NCBI Taxonomy" id="2849866"/>
    <lineage>
        <taxon>Bacteria</taxon>
        <taxon>Bacillati</taxon>
        <taxon>Bacillota</taxon>
        <taxon>Bacilli</taxon>
        <taxon>Bacillales</taxon>
        <taxon>Paenibacillaceae</taxon>
        <taxon>Paenibacillus</taxon>
    </lineage>
</organism>
<keyword evidence="5" id="KW-1185">Reference proteome</keyword>
<dbReference type="RefSeq" id="WP_218099751.1">
    <property type="nucleotide sequence ID" value="NZ_CAJVCE010000009.1"/>
</dbReference>
<comment type="caution">
    <text evidence="4">The sequence shown here is derived from an EMBL/GenBank/DDBJ whole genome shotgun (WGS) entry which is preliminary data.</text>
</comment>
<dbReference type="PANTHER" id="PTHR44757:SF2">
    <property type="entry name" value="BIOFILM ARCHITECTURE MAINTENANCE PROTEIN MBAA"/>
    <property type="match status" value="1"/>
</dbReference>
<dbReference type="SMART" id="SM00267">
    <property type="entry name" value="GGDEF"/>
    <property type="match status" value="1"/>
</dbReference>
<dbReference type="NCBIfam" id="TIGR00254">
    <property type="entry name" value="GGDEF"/>
    <property type="match status" value="1"/>
</dbReference>
<sequence length="433" mass="47632">MSTTPGPNPPSSLEDELHFALGMVEALTNNATVAFVVCDLHHLVSHINGTFIRLFGWSEQEIIGQPNPIVPSSLWPDFAGQLATHDYAVPNVETLRQRKNGSIFPASESVMPIRDKDGQAIAYCCIIRDISARKQAELALKISEQRYKSLFEQNPDVVFSLDLNGVFTSANASLRRISGYLPHELIGKPVMELVQIDNGDEVRKRFIDTKEQGEPQSIETSVLHKNGSQLHLQIIMLPIMIDEEVVGVYCIAKDITKQKEAEATIHYLAYHDTLTGLPNRRRFNEAIQLSVEKASVDGSRLAVLLIDLDSFKHINDSYGHAIGDRVLESVSTRLKANAVSGYMAARMGGDEFTVLLTEVQDEESVQTLAARLIDSLCLPIPIGHLQLSVTPSIGVAIYPQHGTDADTLLLHADTAMYRVKTGGKNGYGMYTGA</sequence>
<evidence type="ECO:0000313" key="5">
    <source>
        <dbReference type="Proteomes" id="UP000730618"/>
    </source>
</evidence>